<dbReference type="EMBL" id="PDCK01000041">
    <property type="protein sequence ID" value="PRQ43510.1"/>
    <property type="molecule type" value="Genomic_DNA"/>
</dbReference>
<protein>
    <submittedName>
        <fullName evidence="1">Uncharacterized protein</fullName>
    </submittedName>
</protein>
<comment type="caution">
    <text evidence="1">The sequence shown here is derived from an EMBL/GenBank/DDBJ whole genome shotgun (WGS) entry which is preliminary data.</text>
</comment>
<organism evidence="1 2">
    <name type="scientific">Rosa chinensis</name>
    <name type="common">China rose</name>
    <dbReference type="NCBI Taxonomy" id="74649"/>
    <lineage>
        <taxon>Eukaryota</taxon>
        <taxon>Viridiplantae</taxon>
        <taxon>Streptophyta</taxon>
        <taxon>Embryophyta</taxon>
        <taxon>Tracheophyta</taxon>
        <taxon>Spermatophyta</taxon>
        <taxon>Magnoliopsida</taxon>
        <taxon>eudicotyledons</taxon>
        <taxon>Gunneridae</taxon>
        <taxon>Pentapetalae</taxon>
        <taxon>rosids</taxon>
        <taxon>fabids</taxon>
        <taxon>Rosales</taxon>
        <taxon>Rosaceae</taxon>
        <taxon>Rosoideae</taxon>
        <taxon>Rosoideae incertae sedis</taxon>
        <taxon>Rosa</taxon>
    </lineage>
</organism>
<gene>
    <name evidence="1" type="ORF">RchiOBHm_Chr3g0469261</name>
</gene>
<dbReference type="Proteomes" id="UP000238479">
    <property type="component" value="Chromosome 3"/>
</dbReference>
<keyword evidence="2" id="KW-1185">Reference proteome</keyword>
<sequence length="68" mass="7951">MVYYAETVRGREFGDTQMMDVPIFYAITRSVLHRWKVFSEYDAPHLCDDCQQWSSPCSLTPPSQYPAQ</sequence>
<accession>A0A2P6RAQ3</accession>
<proteinExistence type="predicted"/>
<dbReference type="AlphaFoldDB" id="A0A2P6RAQ3"/>
<reference evidence="1 2" key="1">
    <citation type="journal article" date="2018" name="Nat. Genet.">
        <title>The Rosa genome provides new insights in the design of modern roses.</title>
        <authorList>
            <person name="Bendahmane M."/>
        </authorList>
    </citation>
    <scope>NUCLEOTIDE SEQUENCE [LARGE SCALE GENOMIC DNA]</scope>
    <source>
        <strain evidence="2">cv. Old Blush</strain>
    </source>
</reference>
<dbReference type="Gramene" id="PRQ43510">
    <property type="protein sequence ID" value="PRQ43510"/>
    <property type="gene ID" value="RchiOBHm_Chr3g0469261"/>
</dbReference>
<name>A0A2P6RAQ3_ROSCH</name>
<evidence type="ECO:0000313" key="2">
    <source>
        <dbReference type="Proteomes" id="UP000238479"/>
    </source>
</evidence>
<evidence type="ECO:0000313" key="1">
    <source>
        <dbReference type="EMBL" id="PRQ43510.1"/>
    </source>
</evidence>